<evidence type="ECO:0000313" key="4">
    <source>
        <dbReference type="EMBL" id="AWI86804.1"/>
    </source>
</evidence>
<dbReference type="SMART" id="SM00710">
    <property type="entry name" value="PbH1"/>
    <property type="match status" value="4"/>
</dbReference>
<dbReference type="SUPFAM" id="SSF51126">
    <property type="entry name" value="Pectin lyase-like"/>
    <property type="match status" value="1"/>
</dbReference>
<keyword evidence="2" id="KW-0732">Signal</keyword>
<dbReference type="InterPro" id="IPR039448">
    <property type="entry name" value="Beta_helix"/>
</dbReference>
<dbReference type="InterPro" id="IPR011050">
    <property type="entry name" value="Pectin_lyase_fold/virulence"/>
</dbReference>
<geneLocation type="plasmid" evidence="4 5">
    <name>unnamed5</name>
</geneLocation>
<sequence>MPDPRPRSTLRLCRGLALALALLSAAPALARDHYVAPPGAARGPGSGQPDSPWTSLWAALNSAEVRGGDRILLLPGTYGRVALQAPGFVPPLRILPAEPGTVHMDALRIDRGSGLTFTGLRLWPRAPGGLPPALVQAARGTARIRLEALELRGSPDAPSAYLGWGLEDWTRNWAPNGVLLRGAESGLFDSRLTGTNFGLTLEGDGATAHGNRIYGFSGDAIRVLGDGSRVEDNEIGNCIKINDNHDDGIQSWANKPGDGQRQPVRDLVLARNTILEWTGPQDHPLRCVLQGIGLFDGAFDGLRIENNIISVSAYHGIAVYGGRGVTILNNTVVHARGTPGTTHPWILVQDKKDGAPAHDVRIAGNVAAGLISRMAQESPLMTPRGNMILRQPIRLFPRLLEGDFRSVAPDNPLVDRADPSLAPPRDRFGTARPKGHLPDLGAIEWQ</sequence>
<evidence type="ECO:0000256" key="2">
    <source>
        <dbReference type="SAM" id="SignalP"/>
    </source>
</evidence>
<dbReference type="AlphaFoldDB" id="A0A2U8HM46"/>
<keyword evidence="4" id="KW-0614">Plasmid</keyword>
<feature type="region of interest" description="Disordered" evidence="1">
    <location>
        <begin position="411"/>
        <end position="446"/>
    </location>
</feature>
<dbReference type="EMBL" id="CP022195">
    <property type="protein sequence ID" value="AWI86804.1"/>
    <property type="molecule type" value="Genomic_DNA"/>
</dbReference>
<reference evidence="4 5" key="1">
    <citation type="submission" date="2017-06" db="EMBL/GenBank/DDBJ databases">
        <title>Yangia sp. YSBP01 complete genome sequence.</title>
        <authorList>
            <person name="Woo J.-H."/>
            <person name="Kim H.-S."/>
        </authorList>
    </citation>
    <scope>NUCLEOTIDE SEQUENCE [LARGE SCALE GENOMIC DNA]</scope>
    <source>
        <strain evidence="4 5">YSBP01</strain>
        <plasmid evidence="4 5">unnamed5</plasmid>
    </source>
</reference>
<gene>
    <name evidence="4" type="ORF">CEW88_23830</name>
</gene>
<accession>A0A2U8HM46</accession>
<feature type="signal peptide" evidence="2">
    <location>
        <begin position="1"/>
        <end position="30"/>
    </location>
</feature>
<dbReference type="Gene3D" id="2.160.20.10">
    <property type="entry name" value="Single-stranded right-handed beta-helix, Pectin lyase-like"/>
    <property type="match status" value="1"/>
</dbReference>
<protein>
    <recommendedName>
        <fullName evidence="3">Right handed beta helix domain-containing protein</fullName>
    </recommendedName>
</protein>
<dbReference type="Pfam" id="PF13229">
    <property type="entry name" value="Beta_helix"/>
    <property type="match status" value="1"/>
</dbReference>
<dbReference type="KEGG" id="ypac:CEW88_23830"/>
<name>A0A2U8HM46_9RHOB</name>
<feature type="compositionally biased region" description="Basic and acidic residues" evidence="1">
    <location>
        <begin position="413"/>
        <end position="429"/>
    </location>
</feature>
<feature type="domain" description="Right handed beta helix" evidence="3">
    <location>
        <begin position="172"/>
        <end position="332"/>
    </location>
</feature>
<dbReference type="InterPro" id="IPR006626">
    <property type="entry name" value="PbH1"/>
</dbReference>
<dbReference type="Proteomes" id="UP000244915">
    <property type="component" value="Plasmid unnamed5"/>
</dbReference>
<organism evidence="4 5">
    <name type="scientific">Alloyangia pacifica</name>
    <dbReference type="NCBI Taxonomy" id="311180"/>
    <lineage>
        <taxon>Bacteria</taxon>
        <taxon>Pseudomonadati</taxon>
        <taxon>Pseudomonadota</taxon>
        <taxon>Alphaproteobacteria</taxon>
        <taxon>Rhodobacterales</taxon>
        <taxon>Roseobacteraceae</taxon>
        <taxon>Alloyangia</taxon>
    </lineage>
</organism>
<evidence type="ECO:0000256" key="1">
    <source>
        <dbReference type="SAM" id="MobiDB-lite"/>
    </source>
</evidence>
<dbReference type="InterPro" id="IPR012334">
    <property type="entry name" value="Pectin_lyas_fold"/>
</dbReference>
<dbReference type="RefSeq" id="WP_108970900.1">
    <property type="nucleotide sequence ID" value="NZ_CP022195.1"/>
</dbReference>
<feature type="chain" id="PRO_5016133928" description="Right handed beta helix domain-containing protein" evidence="2">
    <location>
        <begin position="31"/>
        <end position="446"/>
    </location>
</feature>
<dbReference type="OrthoDB" id="3938151at2"/>
<evidence type="ECO:0000259" key="3">
    <source>
        <dbReference type="Pfam" id="PF13229"/>
    </source>
</evidence>
<proteinExistence type="predicted"/>
<evidence type="ECO:0000313" key="5">
    <source>
        <dbReference type="Proteomes" id="UP000244915"/>
    </source>
</evidence>